<reference evidence="6" key="1">
    <citation type="submission" date="2019-11" db="EMBL/GenBank/DDBJ databases">
        <title>Bipolaris sorokiniana Genome sequencing.</title>
        <authorList>
            <person name="Wang H."/>
        </authorList>
    </citation>
    <scope>NUCLEOTIDE SEQUENCE</scope>
</reference>
<evidence type="ECO:0000256" key="2">
    <source>
        <dbReference type="ARBA" id="ARBA00022723"/>
    </source>
</evidence>
<evidence type="ECO:0000256" key="4">
    <source>
        <dbReference type="ARBA" id="ARBA00022833"/>
    </source>
</evidence>
<dbReference type="PANTHER" id="PTHR37326">
    <property type="entry name" value="BLL3975 PROTEIN"/>
    <property type="match status" value="1"/>
</dbReference>
<dbReference type="AlphaFoldDB" id="A0A8H6DVF5"/>
<name>A0A8H6DVF5_COCSA</name>
<evidence type="ECO:0000256" key="3">
    <source>
        <dbReference type="ARBA" id="ARBA00022801"/>
    </source>
</evidence>
<dbReference type="Gene3D" id="3.40.630.10">
    <property type="entry name" value="Zn peptidases"/>
    <property type="match status" value="1"/>
</dbReference>
<sequence length="403" mass="43529">MGVGKLYHGNRSLGQLYNAKMQLLSAIATTAALVGSSHALNFTGDVVNGVPVIQGLNLADVPPQTVSKYYMRAGELNGGHPVYIPIMVARGTEESLHTGKKLSLSGTIHGDELNPVRVVQRVFEQLQDQVATLNGTVIGIPTINPMGIYMRQRNYYTAAGSGSLINVNRIFPGIAPAEGGSGPNILAYNIWNQIWANTSNVDVGIDLHTPSTGADTSLWCYADFRLPYVERLAKLLQPDTLKIDVGEPGSIETTFVDYGIPSLTVEMGQARVWNTTLINRVVDYVNRVMVDLKITPSNTTVEPDLSKTYVITTFHDTYTQYGGFVETLVSVDEPVSKGQPIANVLNAFGDILETVVSPEDGRMFSIPRDPSVEPGASVGEIAYNSTDPACADGCILSGPQRRR</sequence>
<protein>
    <recommendedName>
        <fullName evidence="5">Succinylglutamate desuccinylase/Aspartoacylase catalytic domain-containing protein</fullName>
    </recommendedName>
</protein>
<dbReference type="GO" id="GO:0016788">
    <property type="term" value="F:hydrolase activity, acting on ester bonds"/>
    <property type="evidence" value="ECO:0007669"/>
    <property type="project" value="InterPro"/>
</dbReference>
<evidence type="ECO:0000256" key="1">
    <source>
        <dbReference type="ARBA" id="ARBA00001947"/>
    </source>
</evidence>
<dbReference type="EMBL" id="WNKQ01000009">
    <property type="protein sequence ID" value="KAF5849392.1"/>
    <property type="molecule type" value="Genomic_DNA"/>
</dbReference>
<evidence type="ECO:0000313" key="7">
    <source>
        <dbReference type="Proteomes" id="UP000624244"/>
    </source>
</evidence>
<comment type="cofactor">
    <cofactor evidence="1">
        <name>Zn(2+)</name>
        <dbReference type="ChEBI" id="CHEBI:29105"/>
    </cofactor>
</comment>
<dbReference type="GO" id="GO:0046872">
    <property type="term" value="F:metal ion binding"/>
    <property type="evidence" value="ECO:0007669"/>
    <property type="project" value="UniProtKB-KW"/>
</dbReference>
<keyword evidence="4" id="KW-0862">Zinc</keyword>
<accession>A0A8H6DVF5</accession>
<evidence type="ECO:0000313" key="6">
    <source>
        <dbReference type="EMBL" id="KAF5849392.1"/>
    </source>
</evidence>
<dbReference type="InterPro" id="IPR053138">
    <property type="entry name" value="N-alpha-Ac-DABA_deacetylase"/>
</dbReference>
<gene>
    <name evidence="6" type="ORF">GGP41_006434</name>
</gene>
<dbReference type="InterPro" id="IPR055438">
    <property type="entry name" value="AstE_AspA_cat"/>
</dbReference>
<dbReference type="CDD" id="cd06251">
    <property type="entry name" value="M14_ASTE_ASPA-like"/>
    <property type="match status" value="1"/>
</dbReference>
<comment type="caution">
    <text evidence="6">The sequence shown here is derived from an EMBL/GenBank/DDBJ whole genome shotgun (WGS) entry which is preliminary data.</text>
</comment>
<dbReference type="Pfam" id="PF24827">
    <property type="entry name" value="AstE_AspA_cat"/>
    <property type="match status" value="1"/>
</dbReference>
<proteinExistence type="predicted"/>
<feature type="domain" description="Succinylglutamate desuccinylase/Aspartoacylase catalytic" evidence="5">
    <location>
        <begin position="99"/>
        <end position="289"/>
    </location>
</feature>
<dbReference type="Proteomes" id="UP000624244">
    <property type="component" value="Unassembled WGS sequence"/>
</dbReference>
<dbReference type="SUPFAM" id="SSF53187">
    <property type="entry name" value="Zn-dependent exopeptidases"/>
    <property type="match status" value="1"/>
</dbReference>
<organism evidence="6 7">
    <name type="scientific">Cochliobolus sativus</name>
    <name type="common">Common root rot and spot blotch fungus</name>
    <name type="synonym">Bipolaris sorokiniana</name>
    <dbReference type="NCBI Taxonomy" id="45130"/>
    <lineage>
        <taxon>Eukaryota</taxon>
        <taxon>Fungi</taxon>
        <taxon>Dikarya</taxon>
        <taxon>Ascomycota</taxon>
        <taxon>Pezizomycotina</taxon>
        <taxon>Dothideomycetes</taxon>
        <taxon>Pleosporomycetidae</taxon>
        <taxon>Pleosporales</taxon>
        <taxon>Pleosporineae</taxon>
        <taxon>Pleosporaceae</taxon>
        <taxon>Bipolaris</taxon>
    </lineage>
</organism>
<keyword evidence="2" id="KW-0479">Metal-binding</keyword>
<keyword evidence="3" id="KW-0378">Hydrolase</keyword>
<evidence type="ECO:0000259" key="5">
    <source>
        <dbReference type="Pfam" id="PF24827"/>
    </source>
</evidence>
<dbReference type="PANTHER" id="PTHR37326:SF1">
    <property type="entry name" value="BLL3975 PROTEIN"/>
    <property type="match status" value="1"/>
</dbReference>